<feature type="binding site" evidence="4">
    <location>
        <position position="171"/>
    </location>
    <ligand>
        <name>NADP(+)</name>
        <dbReference type="ChEBI" id="CHEBI:58349"/>
    </ligand>
</feature>
<evidence type="ECO:0000256" key="4">
    <source>
        <dbReference type="HAMAP-Rule" id="MF_01601"/>
    </source>
</evidence>
<dbReference type="CDD" id="cd05248">
    <property type="entry name" value="ADP_GME_SDR_e"/>
    <property type="match status" value="1"/>
</dbReference>
<dbReference type="GO" id="GO:0005975">
    <property type="term" value="P:carbohydrate metabolic process"/>
    <property type="evidence" value="ECO:0007669"/>
    <property type="project" value="UniProtKB-UniRule"/>
</dbReference>
<accession>C3X3F5</accession>
<comment type="function">
    <text evidence="4">Catalyzes the interconversion between ADP-D-glycero-beta-D-manno-heptose and ADP-L-glycero-beta-D-manno-heptose via an epimerization at carbon 6 of the heptose.</text>
</comment>
<feature type="active site" description="Proton acceptor" evidence="4">
    <location>
        <position position="143"/>
    </location>
</feature>
<dbReference type="Gene3D" id="3.90.25.10">
    <property type="entry name" value="UDP-galactose 4-epimerase, domain 1"/>
    <property type="match status" value="1"/>
</dbReference>
<feature type="binding site" evidence="4">
    <location>
        <position position="38"/>
    </location>
    <ligand>
        <name>NADP(+)</name>
        <dbReference type="ChEBI" id="CHEBI:58349"/>
    </ligand>
</feature>
<dbReference type="SUPFAM" id="SSF51735">
    <property type="entry name" value="NAD(P)-binding Rossmann-fold domains"/>
    <property type="match status" value="1"/>
</dbReference>
<dbReference type="HOGENOM" id="CLU_007383_1_3_4"/>
<comment type="caution">
    <text evidence="6">The sequence shown here is derived from an EMBL/GenBank/DDBJ whole genome shotgun (WGS) entry which is preliminary data.</text>
</comment>
<dbReference type="UniPathway" id="UPA00356">
    <property type="reaction ID" value="UER00440"/>
</dbReference>
<dbReference type="PANTHER" id="PTHR43103:SF3">
    <property type="entry name" value="ADP-L-GLYCERO-D-MANNO-HEPTOSE-6-EPIMERASE"/>
    <property type="match status" value="1"/>
</dbReference>
<evidence type="ECO:0000256" key="1">
    <source>
        <dbReference type="ARBA" id="ARBA00022857"/>
    </source>
</evidence>
<keyword evidence="3 4" id="KW-0119">Carbohydrate metabolism</keyword>
<proteinExistence type="inferred from homology"/>
<dbReference type="RefSeq" id="WP_005876947.1">
    <property type="nucleotide sequence ID" value="NZ_CABMNL010000001.1"/>
</dbReference>
<sequence length="327" mass="37475">MYIVTGGAGFIGSAMIWKLNQMGIDDILVVDNLASSEKWHNLVNRKFTDYLHRDEFRKMLEENRLHREIDGIIHLGACSATTERNVDFLMQNNVKYSEMLCRRALERGVRFINASSAATYGDGSLGFSDSIETTLRLKPLNAYGWSKQLFDLWAHHEGCLGSIASVKFFNVYGPNEYHKGDMKSVICKVFADIKKGLPIRLFKSDNPQYGDGESFRDFVYVKDCVNVLYWLLEHPEANGILNIGSGKARSWNDLAHAVYAAMKLPPQIEYFDMPETLKGKYQYFTQADMGWMEKYGCDVPFHTLEEGAADYIRQYLMKDDPYLEQIL</sequence>
<protein>
    <recommendedName>
        <fullName evidence="4">ADP-L-glycero-D-manno-heptose-6-epimerase</fullName>
        <ecNumber evidence="4">5.1.3.20</ecNumber>
    </recommendedName>
    <alternativeName>
        <fullName evidence="4">ADP-L-glycero-beta-D-manno-heptose-6-epimerase</fullName>
        <shortName evidence="4">ADP-glyceromanno-heptose 6-epimerase</shortName>
        <shortName evidence="4">ADP-hep 6-epimerase</shortName>
        <shortName evidence="4">AGME</shortName>
    </alternativeName>
</protein>
<feature type="active site" description="Proton acceptor" evidence="4">
    <location>
        <position position="179"/>
    </location>
</feature>
<evidence type="ECO:0000259" key="5">
    <source>
        <dbReference type="Pfam" id="PF01370"/>
    </source>
</evidence>
<feature type="domain" description="NAD-dependent epimerase/dehydratase" evidence="5">
    <location>
        <begin position="3"/>
        <end position="244"/>
    </location>
</feature>
<evidence type="ECO:0000313" key="7">
    <source>
        <dbReference type="Proteomes" id="UP000003973"/>
    </source>
</evidence>
<dbReference type="eggNOG" id="COG0451">
    <property type="taxonomic scope" value="Bacteria"/>
</dbReference>
<comment type="domain">
    <text evidence="4">Contains a large N-terminal NADP-binding domain, and a smaller C-terminal substrate-binding domain.</text>
</comment>
<feature type="binding site" evidence="4">
    <location>
        <position position="281"/>
    </location>
    <ligand>
        <name>substrate</name>
    </ligand>
</feature>
<feature type="binding site" evidence="4">
    <location>
        <position position="53"/>
    </location>
    <ligand>
        <name>NADP(+)</name>
        <dbReference type="ChEBI" id="CHEBI:58349"/>
    </ligand>
</feature>
<keyword evidence="1 4" id="KW-0521">NADP</keyword>
<evidence type="ECO:0000256" key="2">
    <source>
        <dbReference type="ARBA" id="ARBA00023235"/>
    </source>
</evidence>
<keyword evidence="7" id="KW-1185">Reference proteome</keyword>
<feature type="binding site" evidence="4">
    <location>
        <position position="188"/>
    </location>
    <ligand>
        <name>substrate</name>
    </ligand>
</feature>
<dbReference type="Pfam" id="PF01370">
    <property type="entry name" value="Epimerase"/>
    <property type="match status" value="1"/>
</dbReference>
<reference evidence="6" key="1">
    <citation type="submission" date="2011-10" db="EMBL/GenBank/DDBJ databases">
        <title>The Genome Sequence of Oxalobacter formigenes HOxBLS.</title>
        <authorList>
            <consortium name="The Broad Institute Genome Sequencing Platform"/>
            <person name="Earl A."/>
            <person name="Ward D."/>
            <person name="Feldgarden M."/>
            <person name="Gevers D."/>
            <person name="Allison M.J."/>
            <person name="Humphrey S."/>
            <person name="Young S.K."/>
            <person name="Zeng Q."/>
            <person name="Gargeya S."/>
            <person name="Fitzgerald M."/>
            <person name="Haas B."/>
            <person name="Abouelleil A."/>
            <person name="Alvarado L."/>
            <person name="Arachchi H.M."/>
            <person name="Berlin A."/>
            <person name="Brown A."/>
            <person name="Chapman S.B."/>
            <person name="Chen Z."/>
            <person name="Dunbar C."/>
            <person name="Freedman E."/>
            <person name="Gearin G."/>
            <person name="Goldberg J."/>
            <person name="Griggs A."/>
            <person name="Gujja S."/>
            <person name="Heiman D."/>
            <person name="Howarth C."/>
            <person name="Larson L."/>
            <person name="Lui A."/>
            <person name="MacDonald P.J.P."/>
            <person name="Montmayeur A."/>
            <person name="Murphy C."/>
            <person name="Neiman D."/>
            <person name="Pearson M."/>
            <person name="Priest M."/>
            <person name="Roberts A."/>
            <person name="Saif S."/>
            <person name="Shea T."/>
            <person name="Shenoy N."/>
            <person name="Sisk P."/>
            <person name="Stolte C."/>
            <person name="Sykes S."/>
            <person name="Wortman J."/>
            <person name="Nusbaum C."/>
            <person name="Birren B."/>
        </authorList>
    </citation>
    <scope>NUCLEOTIDE SEQUENCE [LARGE SCALE GENOMIC DNA]</scope>
    <source>
        <strain evidence="6">HOxBLS</strain>
    </source>
</reference>
<feature type="binding site" evidence="4">
    <location>
        <position position="216"/>
    </location>
    <ligand>
        <name>substrate</name>
    </ligand>
</feature>
<dbReference type="GO" id="GO:0008712">
    <property type="term" value="F:ADP-glyceromanno-heptose 6-epimerase activity"/>
    <property type="evidence" value="ECO:0007669"/>
    <property type="project" value="UniProtKB-UniRule"/>
</dbReference>
<dbReference type="HAMAP" id="MF_01601">
    <property type="entry name" value="Heptose_epimerase"/>
    <property type="match status" value="1"/>
</dbReference>
<comment type="subunit">
    <text evidence="4">Homopentamer.</text>
</comment>
<feature type="binding site" evidence="4">
    <location>
        <position position="181"/>
    </location>
    <ligand>
        <name>substrate</name>
    </ligand>
</feature>
<evidence type="ECO:0000313" key="6">
    <source>
        <dbReference type="EMBL" id="EEO27741.1"/>
    </source>
</evidence>
<dbReference type="PANTHER" id="PTHR43103">
    <property type="entry name" value="NUCLEOSIDE-DIPHOSPHATE-SUGAR EPIMERASE"/>
    <property type="match status" value="1"/>
</dbReference>
<comment type="catalytic activity">
    <reaction evidence="4">
        <text>ADP-D-glycero-beta-D-manno-heptose = ADP-L-glycero-beta-D-manno-heptose</text>
        <dbReference type="Rhea" id="RHEA:17577"/>
        <dbReference type="ChEBI" id="CHEBI:59967"/>
        <dbReference type="ChEBI" id="CHEBI:61506"/>
        <dbReference type="EC" id="5.1.3.20"/>
    </reaction>
</comment>
<dbReference type="Gene3D" id="3.40.50.720">
    <property type="entry name" value="NAD(P)-binding Rossmann-like Domain"/>
    <property type="match status" value="1"/>
</dbReference>
<feature type="binding site" evidence="4">
    <location>
        <position position="170"/>
    </location>
    <ligand>
        <name>substrate</name>
    </ligand>
</feature>
<feature type="binding site" evidence="4">
    <location>
        <position position="92"/>
    </location>
    <ligand>
        <name>NADP(+)</name>
        <dbReference type="ChEBI" id="CHEBI:58349"/>
    </ligand>
</feature>
<dbReference type="GO" id="GO:0050661">
    <property type="term" value="F:NADP binding"/>
    <property type="evidence" value="ECO:0007669"/>
    <property type="project" value="InterPro"/>
</dbReference>
<name>C3X3F5_9BURK</name>
<dbReference type="EC" id="5.1.3.20" evidence="4"/>
<dbReference type="InterPro" id="IPR011912">
    <property type="entry name" value="Heptose_epim"/>
</dbReference>
<dbReference type="Proteomes" id="UP000003973">
    <property type="component" value="Unassembled WGS sequence"/>
</dbReference>
<evidence type="ECO:0000256" key="3">
    <source>
        <dbReference type="ARBA" id="ARBA00023277"/>
    </source>
</evidence>
<feature type="binding site" evidence="4">
    <location>
        <begin position="75"/>
        <end position="79"/>
    </location>
    <ligand>
        <name>NADP(+)</name>
        <dbReference type="ChEBI" id="CHEBI:58349"/>
    </ligand>
</feature>
<dbReference type="AlphaFoldDB" id="C3X3F5"/>
<comment type="similarity">
    <text evidence="4">Belongs to the NAD(P)-dependent epimerase/dehydratase family. HldD subfamily.</text>
</comment>
<dbReference type="InterPro" id="IPR001509">
    <property type="entry name" value="Epimerase_deHydtase"/>
</dbReference>
<feature type="binding site" evidence="4">
    <location>
        <begin position="31"/>
        <end position="32"/>
    </location>
    <ligand>
        <name>NADP(+)</name>
        <dbReference type="ChEBI" id="CHEBI:58349"/>
    </ligand>
</feature>
<dbReference type="GO" id="GO:0097171">
    <property type="term" value="P:ADP-L-glycero-beta-D-manno-heptose biosynthetic process"/>
    <property type="evidence" value="ECO:0007669"/>
    <property type="project" value="UniProtKB-UniPathway"/>
</dbReference>
<feature type="binding site" evidence="4">
    <location>
        <position position="179"/>
    </location>
    <ligand>
        <name>NADP(+)</name>
        <dbReference type="ChEBI" id="CHEBI:58349"/>
    </ligand>
</feature>
<keyword evidence="2 4" id="KW-0413">Isomerase</keyword>
<comment type="cofactor">
    <cofactor evidence="4">
        <name>NADP(+)</name>
        <dbReference type="ChEBI" id="CHEBI:58349"/>
    </cofactor>
    <text evidence="4">Binds 1 NADP(+) per subunit.</text>
</comment>
<feature type="binding site" evidence="4">
    <location>
        <begin position="202"/>
        <end position="205"/>
    </location>
    <ligand>
        <name>substrate</name>
    </ligand>
</feature>
<organism evidence="6 7">
    <name type="scientific">Oxalobacter paraformigenes</name>
    <dbReference type="NCBI Taxonomy" id="556268"/>
    <lineage>
        <taxon>Bacteria</taxon>
        <taxon>Pseudomonadati</taxon>
        <taxon>Pseudomonadota</taxon>
        <taxon>Betaproteobacteria</taxon>
        <taxon>Burkholderiales</taxon>
        <taxon>Oxalobacteraceae</taxon>
        <taxon>Oxalobacter</taxon>
    </lineage>
</organism>
<feature type="binding site" evidence="4">
    <location>
        <begin position="10"/>
        <end position="11"/>
    </location>
    <ligand>
        <name>NADP(+)</name>
        <dbReference type="ChEBI" id="CHEBI:58349"/>
    </ligand>
</feature>
<comment type="pathway">
    <text evidence="4">Nucleotide-sugar biosynthesis; ADP-L-glycero-beta-D-manno-heptose biosynthesis; ADP-L-glycero-beta-D-manno-heptose from D-glycero-beta-D-manno-heptose 7-phosphate: step 4/4.</text>
</comment>
<dbReference type="EMBL" id="ACDP02000021">
    <property type="protein sequence ID" value="EEO27741.1"/>
    <property type="molecule type" value="Genomic_DNA"/>
</dbReference>
<gene>
    <name evidence="4" type="primary">hldD</name>
    <name evidence="6" type="ORF">OFAG_00894</name>
</gene>
<feature type="binding site" evidence="4">
    <location>
        <position position="147"/>
    </location>
    <ligand>
        <name>NADP(+)</name>
        <dbReference type="ChEBI" id="CHEBI:58349"/>
    </ligand>
</feature>
<dbReference type="NCBIfam" id="TIGR02197">
    <property type="entry name" value="heptose_epim"/>
    <property type="match status" value="1"/>
</dbReference>
<dbReference type="InterPro" id="IPR036291">
    <property type="entry name" value="NAD(P)-bd_dom_sf"/>
</dbReference>